<dbReference type="InterPro" id="IPR042002">
    <property type="entry name" value="Sortase_C"/>
</dbReference>
<dbReference type="InterPro" id="IPR005754">
    <property type="entry name" value="Sortase"/>
</dbReference>
<keyword evidence="1" id="KW-0378">Hydrolase</keyword>
<feature type="region of interest" description="Disordered" evidence="3">
    <location>
        <begin position="1"/>
        <end position="44"/>
    </location>
</feature>
<evidence type="ECO:0000313" key="6">
    <source>
        <dbReference type="Proteomes" id="UP000315389"/>
    </source>
</evidence>
<keyword evidence="6" id="KW-1185">Reference proteome</keyword>
<evidence type="ECO:0000313" key="5">
    <source>
        <dbReference type="EMBL" id="TQL63835.1"/>
    </source>
</evidence>
<dbReference type="Gene3D" id="2.40.260.10">
    <property type="entry name" value="Sortase"/>
    <property type="match status" value="1"/>
</dbReference>
<sequence length="341" mass="36040">MSNTHGDAAGAGAGRAPAPPAETAPLAAAPGESSQSRRAAGTRERRWRLPKSALFIALVCLTGVTLLLYPSAAAWLAQYNQSRAIDTYNNSLREIGPQQRDEALEEATAYNADLVAGRAVVGAGSRIPTSDGADSGGWDYETLLRADNDGLMARIKIPAIDVDLPIYHGTDDETLLHGVGHLEGTALPVGGDSTHAVLTAHRGLASATLFTNLDRVNVGDRFVIEVFAEVLTYEVVETQVVEPEDTQTLQPQAGRDLVTLVTCTPVGINSHRILVTGERVHPTPPSDLAGAGHPSDLPRFPWWVAIAGGSLILVGLYVWSAGRVRRTGERDGPDAESAIPA</sequence>
<comment type="caution">
    <text evidence="5">The sequence shown here is derived from an EMBL/GenBank/DDBJ whole genome shotgun (WGS) entry which is preliminary data.</text>
</comment>
<feature type="active site" description="Acyl-thioester intermediate" evidence="2">
    <location>
        <position position="263"/>
    </location>
</feature>
<proteinExistence type="predicted"/>
<accession>A0A542ZU05</accession>
<organism evidence="5 6">
    <name type="scientific">Rarobacter faecitabidus</name>
    <dbReference type="NCBI Taxonomy" id="13243"/>
    <lineage>
        <taxon>Bacteria</taxon>
        <taxon>Bacillati</taxon>
        <taxon>Actinomycetota</taxon>
        <taxon>Actinomycetes</taxon>
        <taxon>Micrococcales</taxon>
        <taxon>Rarobacteraceae</taxon>
        <taxon>Rarobacter</taxon>
    </lineage>
</organism>
<dbReference type="SUPFAM" id="SSF63817">
    <property type="entry name" value="Sortase"/>
    <property type="match status" value="1"/>
</dbReference>
<feature type="compositionally biased region" description="Low complexity" evidence="3">
    <location>
        <begin position="1"/>
        <end position="16"/>
    </location>
</feature>
<name>A0A542ZU05_RARFA</name>
<dbReference type="Proteomes" id="UP000315389">
    <property type="component" value="Unassembled WGS sequence"/>
</dbReference>
<reference evidence="5 6" key="1">
    <citation type="submission" date="2019-06" db="EMBL/GenBank/DDBJ databases">
        <title>Sequencing the genomes of 1000 actinobacteria strains.</title>
        <authorList>
            <person name="Klenk H.-P."/>
        </authorList>
    </citation>
    <scope>NUCLEOTIDE SEQUENCE [LARGE SCALE GENOMIC DNA]</scope>
    <source>
        <strain evidence="5 6">DSM 4813</strain>
    </source>
</reference>
<evidence type="ECO:0000256" key="1">
    <source>
        <dbReference type="ARBA" id="ARBA00022801"/>
    </source>
</evidence>
<dbReference type="InterPro" id="IPR023365">
    <property type="entry name" value="Sortase_dom-sf"/>
</dbReference>
<dbReference type="Pfam" id="PF04203">
    <property type="entry name" value="Sortase"/>
    <property type="match status" value="1"/>
</dbReference>
<evidence type="ECO:0000256" key="4">
    <source>
        <dbReference type="SAM" id="Phobius"/>
    </source>
</evidence>
<protein>
    <submittedName>
        <fullName evidence="5">Sortase A</fullName>
    </submittedName>
</protein>
<keyword evidence="4" id="KW-0472">Membrane</keyword>
<evidence type="ECO:0000256" key="3">
    <source>
        <dbReference type="SAM" id="MobiDB-lite"/>
    </source>
</evidence>
<dbReference type="AlphaFoldDB" id="A0A542ZU05"/>
<feature type="active site" description="Proton donor/acceptor" evidence="2">
    <location>
        <position position="201"/>
    </location>
</feature>
<dbReference type="NCBIfam" id="TIGR01076">
    <property type="entry name" value="sortase_fam"/>
    <property type="match status" value="1"/>
</dbReference>
<dbReference type="GO" id="GO:0016787">
    <property type="term" value="F:hydrolase activity"/>
    <property type="evidence" value="ECO:0007669"/>
    <property type="project" value="UniProtKB-KW"/>
</dbReference>
<evidence type="ECO:0000256" key="2">
    <source>
        <dbReference type="PIRSR" id="PIRSR605754-1"/>
    </source>
</evidence>
<dbReference type="CDD" id="cd05827">
    <property type="entry name" value="Sortase_C"/>
    <property type="match status" value="1"/>
</dbReference>
<keyword evidence="4" id="KW-0812">Transmembrane</keyword>
<dbReference type="EMBL" id="VFOS01000001">
    <property type="protein sequence ID" value="TQL63835.1"/>
    <property type="molecule type" value="Genomic_DNA"/>
</dbReference>
<keyword evidence="4" id="KW-1133">Transmembrane helix</keyword>
<gene>
    <name evidence="5" type="ORF">FB461_0314</name>
</gene>
<dbReference type="RefSeq" id="WP_246045953.1">
    <property type="nucleotide sequence ID" value="NZ_BAAASV010000002.1"/>
</dbReference>
<dbReference type="NCBIfam" id="NF033745">
    <property type="entry name" value="class_C_sortase"/>
    <property type="match status" value="1"/>
</dbReference>
<feature type="transmembrane region" description="Helical" evidence="4">
    <location>
        <begin position="53"/>
        <end position="77"/>
    </location>
</feature>
<feature type="transmembrane region" description="Helical" evidence="4">
    <location>
        <begin position="300"/>
        <end position="320"/>
    </location>
</feature>